<dbReference type="GeneID" id="95577615"/>
<evidence type="ECO:0000313" key="2">
    <source>
        <dbReference type="EMBL" id="UUY50959.1"/>
    </source>
</evidence>
<sequence length="64" mass="6889">MEAEREGWLGEIEGLQSSLTHAEEKLAQLDAQISRKQESVDLGIPTFREIAARTSAVATPPGPA</sequence>
<protein>
    <submittedName>
        <fullName evidence="2">Uncharacterized protein</fullName>
    </submittedName>
</protein>
<organism evidence="2 3">
    <name type="scientific">Streptomyces yangpuensis</name>
    <dbReference type="NCBI Taxonomy" id="1648182"/>
    <lineage>
        <taxon>Bacteria</taxon>
        <taxon>Bacillati</taxon>
        <taxon>Actinomycetota</taxon>
        <taxon>Actinomycetes</taxon>
        <taxon>Kitasatosporales</taxon>
        <taxon>Streptomycetaceae</taxon>
        <taxon>Streptomyces</taxon>
    </lineage>
</organism>
<dbReference type="EMBL" id="CP102514">
    <property type="protein sequence ID" value="UUY50959.1"/>
    <property type="molecule type" value="Genomic_DNA"/>
</dbReference>
<keyword evidence="1" id="KW-0175">Coiled coil</keyword>
<evidence type="ECO:0000256" key="1">
    <source>
        <dbReference type="SAM" id="Coils"/>
    </source>
</evidence>
<gene>
    <name evidence="2" type="ORF">NRK68_29265</name>
</gene>
<feature type="coiled-coil region" evidence="1">
    <location>
        <begin position="12"/>
        <end position="39"/>
    </location>
</feature>
<keyword evidence="3" id="KW-1185">Reference proteome</keyword>
<dbReference type="Proteomes" id="UP001057738">
    <property type="component" value="Chromosome"/>
</dbReference>
<dbReference type="RefSeq" id="WP_257857210.1">
    <property type="nucleotide sequence ID" value="NZ_CP102514.1"/>
</dbReference>
<accession>A0ABY5Q3V5</accession>
<proteinExistence type="predicted"/>
<reference evidence="2" key="1">
    <citation type="submission" date="2022-08" db="EMBL/GenBank/DDBJ databases">
        <authorList>
            <person name="Tian L."/>
        </authorList>
    </citation>
    <scope>NUCLEOTIDE SEQUENCE</scope>
    <source>
        <strain evidence="2">CM253</strain>
    </source>
</reference>
<name>A0ABY5Q3V5_9ACTN</name>
<evidence type="ECO:0000313" key="3">
    <source>
        <dbReference type="Proteomes" id="UP001057738"/>
    </source>
</evidence>